<dbReference type="CDD" id="cd05151">
    <property type="entry name" value="ChoK-like"/>
    <property type="match status" value="1"/>
</dbReference>
<reference evidence="1" key="1">
    <citation type="submission" date="2018-05" db="EMBL/GenBank/DDBJ databases">
        <authorList>
            <person name="Lanie J.A."/>
            <person name="Ng W.-L."/>
            <person name="Kazmierczak K.M."/>
            <person name="Andrzejewski T.M."/>
            <person name="Davidsen T.M."/>
            <person name="Wayne K.J."/>
            <person name="Tettelin H."/>
            <person name="Glass J.I."/>
            <person name="Rusch D."/>
            <person name="Podicherti R."/>
            <person name="Tsui H.-C.T."/>
            <person name="Winkler M.E."/>
        </authorList>
    </citation>
    <scope>NUCLEOTIDE SEQUENCE</scope>
</reference>
<dbReference type="PANTHER" id="PTHR22603:SF66">
    <property type="entry name" value="ETHANOLAMINE KINASE"/>
    <property type="match status" value="1"/>
</dbReference>
<dbReference type="PANTHER" id="PTHR22603">
    <property type="entry name" value="CHOLINE/ETHANOALAMINE KINASE"/>
    <property type="match status" value="1"/>
</dbReference>
<dbReference type="GO" id="GO:0005737">
    <property type="term" value="C:cytoplasm"/>
    <property type="evidence" value="ECO:0007669"/>
    <property type="project" value="TreeGrafter"/>
</dbReference>
<dbReference type="GO" id="GO:0006646">
    <property type="term" value="P:phosphatidylethanolamine biosynthetic process"/>
    <property type="evidence" value="ECO:0007669"/>
    <property type="project" value="TreeGrafter"/>
</dbReference>
<accession>A0A382LHE1</accession>
<dbReference type="GO" id="GO:0004305">
    <property type="term" value="F:ethanolamine kinase activity"/>
    <property type="evidence" value="ECO:0007669"/>
    <property type="project" value="TreeGrafter"/>
</dbReference>
<evidence type="ECO:0000313" key="1">
    <source>
        <dbReference type="EMBL" id="SVC36040.1"/>
    </source>
</evidence>
<dbReference type="SUPFAM" id="SSF56112">
    <property type="entry name" value="Protein kinase-like (PK-like)"/>
    <property type="match status" value="1"/>
</dbReference>
<name>A0A382LHE1_9ZZZZ</name>
<evidence type="ECO:0008006" key="2">
    <source>
        <dbReference type="Google" id="ProtNLM"/>
    </source>
</evidence>
<dbReference type="Gene3D" id="3.90.1200.10">
    <property type="match status" value="1"/>
</dbReference>
<gene>
    <name evidence="1" type="ORF">METZ01_LOCUS288894</name>
</gene>
<sequence>MNKNIEKSIRSIPIWNENIKIQTIDGGLTNQNFLIEENNKKYVVRLGDDIPEHLVSRSNELIVSKAASNAGISPKVIYHSEGILVLDYIECTTLSAEGVRKNIKSIIPLIKKIHHEIPKNLYGQSVIFWVFHVIRNYVKFLYDNKSSHSKILSDLISKSELLEKNSAPYEIVFGHNDLLPANFLDDGSRLWVIDWEYAGYNTPLFDLGGLSSNNDFSFEEETYLLENYFENKINDKLLLQYNSLKCASLLRETMWSMVSELTSKIDFDYANYTQENLLKFNQAYKSLDF</sequence>
<proteinExistence type="predicted"/>
<dbReference type="Pfam" id="PF01633">
    <property type="entry name" value="Choline_kinase"/>
    <property type="match status" value="1"/>
</dbReference>
<dbReference type="Gene3D" id="3.30.200.20">
    <property type="entry name" value="Phosphorylase Kinase, domain 1"/>
    <property type="match status" value="1"/>
</dbReference>
<organism evidence="1">
    <name type="scientific">marine metagenome</name>
    <dbReference type="NCBI Taxonomy" id="408172"/>
    <lineage>
        <taxon>unclassified sequences</taxon>
        <taxon>metagenomes</taxon>
        <taxon>ecological metagenomes</taxon>
    </lineage>
</organism>
<dbReference type="AlphaFoldDB" id="A0A382LHE1"/>
<dbReference type="InterPro" id="IPR011009">
    <property type="entry name" value="Kinase-like_dom_sf"/>
</dbReference>
<protein>
    <recommendedName>
        <fullName evidence="2">Aminoglycoside phosphotransferase domain-containing protein</fullName>
    </recommendedName>
</protein>
<dbReference type="EMBL" id="UINC01087037">
    <property type="protein sequence ID" value="SVC36040.1"/>
    <property type="molecule type" value="Genomic_DNA"/>
</dbReference>